<dbReference type="AlphaFoldDB" id="A0AAD6CYH3"/>
<feature type="region of interest" description="Disordered" evidence="1">
    <location>
        <begin position="1"/>
        <end position="107"/>
    </location>
</feature>
<dbReference type="GO" id="GO:0005759">
    <property type="term" value="C:mitochondrial matrix"/>
    <property type="evidence" value="ECO:0007669"/>
    <property type="project" value="TreeGrafter"/>
</dbReference>
<comment type="caution">
    <text evidence="2">The sequence shown here is derived from an EMBL/GenBank/DDBJ whole genome shotgun (WGS) entry which is preliminary data.</text>
</comment>
<organism evidence="2 3">
    <name type="scientific">Penicillium frequentans</name>
    <dbReference type="NCBI Taxonomy" id="3151616"/>
    <lineage>
        <taxon>Eukaryota</taxon>
        <taxon>Fungi</taxon>
        <taxon>Dikarya</taxon>
        <taxon>Ascomycota</taxon>
        <taxon>Pezizomycotina</taxon>
        <taxon>Eurotiomycetes</taxon>
        <taxon>Eurotiomycetidae</taxon>
        <taxon>Eurotiales</taxon>
        <taxon>Aspergillaceae</taxon>
        <taxon>Penicillium</taxon>
    </lineage>
</organism>
<dbReference type="PANTHER" id="PTHR28015:SF1">
    <property type="entry name" value="ATP SYNTHASE ASSEMBLY FACTOR FMC1, MITOCHONDRIAL"/>
    <property type="match status" value="1"/>
</dbReference>
<name>A0AAD6CYH3_9EURO</name>
<protein>
    <submittedName>
        <fullName evidence="2">Uncharacterized protein</fullName>
    </submittedName>
</protein>
<reference evidence="2 3" key="1">
    <citation type="journal article" date="2023" name="IMA Fungus">
        <title>Comparative genomic study of the Penicillium genus elucidates a diverse pangenome and 15 lateral gene transfer events.</title>
        <authorList>
            <person name="Petersen C."/>
            <person name="Sorensen T."/>
            <person name="Nielsen M.R."/>
            <person name="Sondergaard T.E."/>
            <person name="Sorensen J.L."/>
            <person name="Fitzpatrick D.A."/>
            <person name="Frisvad J.C."/>
            <person name="Nielsen K.L."/>
        </authorList>
    </citation>
    <scope>NUCLEOTIDE SEQUENCE [LARGE SCALE GENOMIC DNA]</scope>
    <source>
        <strain evidence="2 3">IBT 35679</strain>
    </source>
</reference>
<evidence type="ECO:0000256" key="1">
    <source>
        <dbReference type="SAM" id="MobiDB-lite"/>
    </source>
</evidence>
<proteinExistence type="predicted"/>
<dbReference type="Pfam" id="PF13233">
    <property type="entry name" value="Complex1_LYR_2"/>
    <property type="match status" value="1"/>
</dbReference>
<dbReference type="InterPro" id="IPR039196">
    <property type="entry name" value="Fmc1"/>
</dbReference>
<evidence type="ECO:0000313" key="2">
    <source>
        <dbReference type="EMBL" id="KAJ5545778.1"/>
    </source>
</evidence>
<feature type="compositionally biased region" description="Polar residues" evidence="1">
    <location>
        <begin position="68"/>
        <end position="99"/>
    </location>
</feature>
<feature type="compositionally biased region" description="Basic and acidic residues" evidence="1">
    <location>
        <begin position="1"/>
        <end position="12"/>
    </location>
</feature>
<evidence type="ECO:0000313" key="3">
    <source>
        <dbReference type="Proteomes" id="UP001220324"/>
    </source>
</evidence>
<dbReference type="EMBL" id="JAQIZZ010000003">
    <property type="protein sequence ID" value="KAJ5545778.1"/>
    <property type="molecule type" value="Genomic_DNA"/>
</dbReference>
<keyword evidence="3" id="KW-1185">Reference proteome</keyword>
<accession>A0AAD6CYH3</accession>
<dbReference type="PANTHER" id="PTHR28015">
    <property type="entry name" value="ATP SYNTHASE ASSEMBLY FACTOR FMC1, MITOCHONDRIAL"/>
    <property type="match status" value="1"/>
</dbReference>
<dbReference type="Proteomes" id="UP001220324">
    <property type="component" value="Unassembled WGS sequence"/>
</dbReference>
<dbReference type="GO" id="GO:0033615">
    <property type="term" value="P:mitochondrial proton-transporting ATP synthase complex assembly"/>
    <property type="evidence" value="ECO:0007669"/>
    <property type="project" value="InterPro"/>
</dbReference>
<gene>
    <name evidence="2" type="ORF">N7494_003363</name>
</gene>
<sequence length="178" mass="19740">MSVHRDPPKTADKISPTTQPPKHSLNHQNDIKHLSNADSVPLSPPRDPHKKPHSQRLLPLHERLRQLFRSQEQTPSTTGSPSPAATPISATSTECSSTSPPVPFSLPTSAEEATLRFQEAEQLAKYARAQRTYVELLERYNPGMGMDEEERVRLTARRVGLDVPSLYEAEGDKGKGSE</sequence>